<dbReference type="RefSeq" id="WP_062063025.1">
    <property type="nucleotide sequence ID" value="NZ_CP013264.1"/>
</dbReference>
<keyword evidence="2" id="KW-1134">Transmembrane beta strand</keyword>
<evidence type="ECO:0000313" key="4">
    <source>
        <dbReference type="EMBL" id="ALR19832.1"/>
    </source>
</evidence>
<keyword evidence="2" id="KW-0472">Membrane</keyword>
<feature type="region of interest" description="Disordered" evidence="3">
    <location>
        <begin position="468"/>
        <end position="491"/>
    </location>
</feature>
<dbReference type="AlphaFoldDB" id="A0A0S3EWN1"/>
<keyword evidence="2" id="KW-0812">Transmembrane</keyword>
<dbReference type="Pfam" id="PF02321">
    <property type="entry name" value="OEP"/>
    <property type="match status" value="2"/>
</dbReference>
<keyword evidence="2" id="KW-0449">Lipoprotein</keyword>
<keyword evidence="2" id="KW-0732">Signal</keyword>
<comment type="subcellular location">
    <subcellularLocation>
        <location evidence="2">Cell membrane</location>
        <topology evidence="2">Lipid-anchor</topology>
    </subcellularLocation>
</comment>
<dbReference type="Proteomes" id="UP000056968">
    <property type="component" value="Chromosome"/>
</dbReference>
<evidence type="ECO:0000256" key="1">
    <source>
        <dbReference type="ARBA" id="ARBA00007613"/>
    </source>
</evidence>
<dbReference type="Gene3D" id="1.20.1600.10">
    <property type="entry name" value="Outer membrane efflux proteins (OEP)"/>
    <property type="match status" value="1"/>
</dbReference>
<evidence type="ECO:0000256" key="3">
    <source>
        <dbReference type="SAM" id="MobiDB-lite"/>
    </source>
</evidence>
<dbReference type="Gene3D" id="2.20.200.10">
    <property type="entry name" value="Outer membrane efflux proteins (OEP)"/>
    <property type="match status" value="1"/>
</dbReference>
<dbReference type="PROSITE" id="PS51257">
    <property type="entry name" value="PROKAR_LIPOPROTEIN"/>
    <property type="match status" value="1"/>
</dbReference>
<dbReference type="STRING" id="1332080.ATN00_05415"/>
<dbReference type="KEGG" id="sbd:ATN00_05415"/>
<dbReference type="PANTHER" id="PTHR30203:SF21">
    <property type="entry name" value="OUTER MEMBRANE COMPONENT OF MULTIDRUG EFFLUX PUMP-RELATED"/>
    <property type="match status" value="1"/>
</dbReference>
<sequence length="491" mass="51382">MHSAKAATLALTLFASGCAAGPDYQPPAPLPTVAGAFITSAPGTQSGEGQDRWWRLYDDPVLDHLIEQALVTNTDLRVAAANLRRAQAVLQESRMARLPSTDLNGGVSYGDGFGPNAGAQFAGSEQQWSQSGSLAVAWEADLFGRVRRSIEAARADAATIAAARDRVVVVVVAETARAYADACTLGESEAIVRQSIRIAQQGLALTQARFAAGSAATFDVERAAGALADARAALPPLVGQRQARLFELATLVGGMPADIPVEARDCIRSPAPVASIPVGDGVGLLARRPDVREAERRLAADTARIGIATADLYPRISLGASGNFFRNDQVRGSDAFSFSVGPLLSWSFPNIAAARARVAQAEAGAQASLATFDGVVLGAFKEVEQALAAYAAQQGRRDALAESVTRAETAHRLAERRYRAGAISFLDLLDAQRQLVQGRIALTGSMQALGSARIDLFKALGGGWQAAAPKAGDSDRRAGNADSDIDVRGVQ</sequence>
<protein>
    <submittedName>
        <fullName evidence="4">Transporter</fullName>
    </submittedName>
</protein>
<proteinExistence type="inferred from homology"/>
<comment type="similarity">
    <text evidence="1 2">Belongs to the outer membrane factor (OMF) (TC 1.B.17) family.</text>
</comment>
<dbReference type="SUPFAM" id="SSF56954">
    <property type="entry name" value="Outer membrane efflux proteins (OEP)"/>
    <property type="match status" value="1"/>
</dbReference>
<name>A0A0S3EWN1_9SPHN</name>
<organism evidence="4 5">
    <name type="scientific">Sphingobium baderi</name>
    <dbReference type="NCBI Taxonomy" id="1332080"/>
    <lineage>
        <taxon>Bacteria</taxon>
        <taxon>Pseudomonadati</taxon>
        <taxon>Pseudomonadota</taxon>
        <taxon>Alphaproteobacteria</taxon>
        <taxon>Sphingomonadales</taxon>
        <taxon>Sphingomonadaceae</taxon>
        <taxon>Sphingobium</taxon>
    </lineage>
</organism>
<keyword evidence="5" id="KW-1185">Reference proteome</keyword>
<dbReference type="InterPro" id="IPR003423">
    <property type="entry name" value="OMP_efflux"/>
</dbReference>
<reference evidence="4 5" key="1">
    <citation type="submission" date="2015-11" db="EMBL/GenBank/DDBJ databases">
        <title>A Two-component Flavoprotein Monooxygenase System MeaXY Responsible for para-Hydroxylation of 2-Methyl-6-ethylaniline and 2,6-Diethylaniline in Sphingobium baderi DE-13.</title>
        <authorList>
            <person name="Cheng M."/>
            <person name="Meng Q."/>
            <person name="Yang Y."/>
            <person name="Chu C."/>
            <person name="Yan X."/>
            <person name="He J."/>
            <person name="Li S."/>
        </authorList>
    </citation>
    <scope>NUCLEOTIDE SEQUENCE [LARGE SCALE GENOMIC DNA]</scope>
    <source>
        <strain evidence="4 5">DE-13</strain>
    </source>
</reference>
<keyword evidence="2" id="KW-0564">Palmitate</keyword>
<dbReference type="PANTHER" id="PTHR30203">
    <property type="entry name" value="OUTER MEMBRANE CATION EFFLUX PROTEIN"/>
    <property type="match status" value="1"/>
</dbReference>
<accession>A0A0S3EWN1</accession>
<dbReference type="OrthoDB" id="9770517at2"/>
<dbReference type="EMBL" id="CP013264">
    <property type="protein sequence ID" value="ALR19832.1"/>
    <property type="molecule type" value="Genomic_DNA"/>
</dbReference>
<dbReference type="GO" id="GO:0005886">
    <property type="term" value="C:plasma membrane"/>
    <property type="evidence" value="ECO:0007669"/>
    <property type="project" value="UniProtKB-SubCell"/>
</dbReference>
<feature type="chain" id="PRO_5006519884" evidence="2">
    <location>
        <begin position="21"/>
        <end position="491"/>
    </location>
</feature>
<feature type="signal peptide" evidence="2">
    <location>
        <begin position="1"/>
        <end position="20"/>
    </location>
</feature>
<dbReference type="InterPro" id="IPR010131">
    <property type="entry name" value="MdtP/NodT-like"/>
</dbReference>
<evidence type="ECO:0000256" key="2">
    <source>
        <dbReference type="RuleBase" id="RU362097"/>
    </source>
</evidence>
<gene>
    <name evidence="4" type="ORF">ATN00_05415</name>
</gene>
<dbReference type="NCBIfam" id="TIGR01845">
    <property type="entry name" value="outer_NodT"/>
    <property type="match status" value="1"/>
</dbReference>
<dbReference type="GO" id="GO:0015562">
    <property type="term" value="F:efflux transmembrane transporter activity"/>
    <property type="evidence" value="ECO:0007669"/>
    <property type="project" value="InterPro"/>
</dbReference>
<evidence type="ECO:0000313" key="5">
    <source>
        <dbReference type="Proteomes" id="UP000056968"/>
    </source>
</evidence>